<dbReference type="GO" id="GO:0035556">
    <property type="term" value="P:intracellular signal transduction"/>
    <property type="evidence" value="ECO:0007669"/>
    <property type="project" value="InterPro"/>
</dbReference>
<feature type="region of interest" description="Disordered" evidence="1">
    <location>
        <begin position="189"/>
        <end position="213"/>
    </location>
</feature>
<dbReference type="Gene3D" id="3.30.70.1230">
    <property type="entry name" value="Nucleotide cyclase"/>
    <property type="match status" value="1"/>
</dbReference>
<dbReference type="InterPro" id="IPR029787">
    <property type="entry name" value="Nucleotide_cyclase"/>
</dbReference>
<feature type="compositionally biased region" description="Pro residues" evidence="1">
    <location>
        <begin position="189"/>
        <end position="198"/>
    </location>
</feature>
<dbReference type="RefSeq" id="WP_243306129.1">
    <property type="nucleotide sequence ID" value="NZ_JALGBI010000001.1"/>
</dbReference>
<evidence type="ECO:0000313" key="4">
    <source>
        <dbReference type="Proteomes" id="UP001139447"/>
    </source>
</evidence>
<evidence type="ECO:0000256" key="1">
    <source>
        <dbReference type="SAM" id="MobiDB-lite"/>
    </source>
</evidence>
<feature type="domain" description="Guanylate cyclase" evidence="2">
    <location>
        <begin position="103"/>
        <end position="138"/>
    </location>
</feature>
<dbReference type="PROSITE" id="PS50125">
    <property type="entry name" value="GUANYLATE_CYCLASE_2"/>
    <property type="match status" value="1"/>
</dbReference>
<dbReference type="GO" id="GO:0009190">
    <property type="term" value="P:cyclic nucleotide biosynthetic process"/>
    <property type="evidence" value="ECO:0007669"/>
    <property type="project" value="InterPro"/>
</dbReference>
<organism evidence="3 4">
    <name type="scientific">Variovorax terrae</name>
    <dbReference type="NCBI Taxonomy" id="2923278"/>
    <lineage>
        <taxon>Bacteria</taxon>
        <taxon>Pseudomonadati</taxon>
        <taxon>Pseudomonadota</taxon>
        <taxon>Betaproteobacteria</taxon>
        <taxon>Burkholderiales</taxon>
        <taxon>Comamonadaceae</taxon>
        <taxon>Variovorax</taxon>
    </lineage>
</organism>
<evidence type="ECO:0000259" key="2">
    <source>
        <dbReference type="PROSITE" id="PS50125"/>
    </source>
</evidence>
<reference evidence="3" key="1">
    <citation type="submission" date="2022-03" db="EMBL/GenBank/DDBJ databases">
        <authorList>
            <person name="Woo C.Y."/>
        </authorList>
    </citation>
    <scope>NUCLEOTIDE SEQUENCE</scope>
    <source>
        <strain evidence="3">CYS-02</strain>
    </source>
</reference>
<dbReference type="Pfam" id="PF26309">
    <property type="entry name" value="DUF8082"/>
    <property type="match status" value="1"/>
</dbReference>
<protein>
    <recommendedName>
        <fullName evidence="2">Guanylate cyclase domain-containing protein</fullName>
    </recommendedName>
</protein>
<comment type="caution">
    <text evidence="3">The sequence shown here is derived from an EMBL/GenBank/DDBJ whole genome shotgun (WGS) entry which is preliminary data.</text>
</comment>
<dbReference type="InterPro" id="IPR001054">
    <property type="entry name" value="A/G_cyclase"/>
</dbReference>
<dbReference type="Proteomes" id="UP001139447">
    <property type="component" value="Unassembled WGS sequence"/>
</dbReference>
<evidence type="ECO:0000313" key="3">
    <source>
        <dbReference type="EMBL" id="MCJ0763540.1"/>
    </source>
</evidence>
<accession>A0A9X1VUK8</accession>
<dbReference type="GO" id="GO:0004016">
    <property type="term" value="F:adenylate cyclase activity"/>
    <property type="evidence" value="ECO:0007669"/>
    <property type="project" value="UniProtKB-ARBA"/>
</dbReference>
<dbReference type="AlphaFoldDB" id="A0A9X1VUK8"/>
<dbReference type="Pfam" id="PF00211">
    <property type="entry name" value="Guanylate_cyc"/>
    <property type="match status" value="1"/>
</dbReference>
<gene>
    <name evidence="3" type="ORF">MMF98_10005</name>
</gene>
<keyword evidence="4" id="KW-1185">Reference proteome</keyword>
<feature type="compositionally biased region" description="Polar residues" evidence="1">
    <location>
        <begin position="200"/>
        <end position="210"/>
    </location>
</feature>
<name>A0A9X1VUK8_9BURK</name>
<dbReference type="EMBL" id="JALGBI010000001">
    <property type="protein sequence ID" value="MCJ0763540.1"/>
    <property type="molecule type" value="Genomic_DNA"/>
</dbReference>
<proteinExistence type="predicted"/>
<sequence>MNPEPASPPPTERPGALSRNVVVTLLYASLAGLSRYTAAQQEGLRARFGELVRKALLGLDNSPRIVMDSADGTSVCFLGDPEEALLSARLLRDLLVQRYSRMLSARIGLHLGPVRLVSGAAERTNVLGDGINVAQRVMDFAQPNQIVVSRAYHDLLARLCEQEAGHQFDPLGPHLDKHLRAHEIYAVLPPQPRPPAPAPDQSQLEHTSPQRGLAVPAPDVVAAIESELERLIGPLARVLVHKALPRVVSTQALRELLACAIPDAAARDNFANLRAAGGRPA</sequence>
<dbReference type="SUPFAM" id="SSF55073">
    <property type="entry name" value="Nucleotide cyclase"/>
    <property type="match status" value="1"/>
</dbReference>
<dbReference type="InterPro" id="IPR058395">
    <property type="entry name" value="DUF8082"/>
</dbReference>